<dbReference type="Gene3D" id="1.10.510.10">
    <property type="entry name" value="Transferase(Phosphotransferase) domain 1"/>
    <property type="match status" value="1"/>
</dbReference>
<dbReference type="InterPro" id="IPR001245">
    <property type="entry name" value="Ser-Thr/Tyr_kinase_cat_dom"/>
</dbReference>
<dbReference type="InParanoid" id="A9V9Z1"/>
<sequence>MCVQLLLWCFGCLAARLQRWRPGDAPPPLKGCQMRAARGHGCPAIVPGFGDLSCPSLPESPSDGFCQLSCAFNPQDPYNVFVNATCQPDGTWALDSDCRPYLANVCTYYADPSHLNCNMNKLELSFPRGTPRDWTKLYLRANDPMLLDLTSNNLITTDTQLTFNLNGLNPLTIESNLLNTRVVELSLRNLPSDSIPDVRSTSLIHLTVAPNSGTLDPERFLYTIPNVKSLTIDVRDASILPLDTSRGNLANVDFLGFYTQNMTEYLAADFASVWRPQEMDAFITSTNSGTIITRAFLPQKQSLHYFRAAVNGPVYVDLEALPRAINHTRLREISFELSKAAFRERIVLLTNSGTNCTITYESAIRTDPYISCHCGGTPQFHDVPHCPYVPPFSCPTAGDRTILATQICDGVPDCINGADEAECFAVVNFILPDAATQQIPPACTSLSVTVNAGRLTSNYISGCGTYRGMIRGRDMIEMNGLGNTIQILANETSGWCLYRIRVAYTFRTEAVGDTIDVTGVAYLSEGSVAFLNITNPGDESRPSMPSADEFSARWAAAVREFEATTTLPTTIPPLTTNAVNSVTHSSADGVAIIVVAAVAGALVLVFLLVILVCRHRRRTGLVMSADKLRAQWDMLLTSLPHSDMRNALFLIHLYVCACPTFKPSLQAANVFTLDCSLHIPCRHHTFVWMPSRRDVQLGEELGSGNFGRVLHGLWSQDKGSAIPVAIKFITTADGMDWRSQLLKEAVAMNTIGQHPHVIQLHGLLMTPFEDETVAFVMEFAAHGDLRSYLQREDVEFGVAHTLQAAHQVALALGFISKQGLVHRDVAARNVLVFEDQPTMLVKLTDFGLARVLSQHQEYYRSAQDDSLPFRWMAPEAITQRRFSEKSDVWSFGVLLFELTTRGRAPYGNQSNPVVLQNIARGYVLRSGSLNQSNGQALNRLSSTWEERMAATTIRFAKMHGLGNDFVVVDSVRQSLPPLGSSWLLVIEPPPASGPELQIDFVYRIFNADGSEVGQCGNGARCLAAYVYRYHLAQAGAQLRVRTRNSELTMHGTPDGAITVNMGCPKFDPAQVPLLAPARADVYHLALESGATICCGAVSMGNPHLVTLVDDVGTAPVLELGPQLESHARCPERANVGFMQIVDAHSVRLRVFERGAGETRACGSGACAAVAVGIVQDRLLSPVTVSLPGGVLEIAWAGFDAPLYMTGPAAHVFEGLLPWPANP</sequence>
<feature type="domain" description="Protein kinase" evidence="11">
    <location>
        <begin position="695"/>
        <end position="966"/>
    </location>
</feature>
<keyword evidence="9" id="KW-0547">Nucleotide-binding</keyword>
<dbReference type="GO" id="GO:0008837">
    <property type="term" value="F:diaminopimelate epimerase activity"/>
    <property type="evidence" value="ECO:0000318"/>
    <property type="project" value="GO_Central"/>
</dbReference>
<feature type="transmembrane region" description="Helical" evidence="10">
    <location>
        <begin position="590"/>
        <end position="613"/>
    </location>
</feature>
<evidence type="ECO:0000256" key="1">
    <source>
        <dbReference type="ARBA" id="ARBA00005196"/>
    </source>
</evidence>
<evidence type="ECO:0000256" key="9">
    <source>
        <dbReference type="PROSITE-ProRule" id="PRU10141"/>
    </source>
</evidence>
<gene>
    <name evidence="12" type="ORF">MONBRDRAFT_34165</name>
</gene>
<proteinExistence type="inferred from homology"/>
<protein>
    <recommendedName>
        <fullName evidence="3">diaminopimelate epimerase</fullName>
        <ecNumber evidence="3">5.1.1.7</ecNumber>
    </recommendedName>
</protein>
<dbReference type="Gene3D" id="4.10.400.10">
    <property type="entry name" value="Low-density Lipoprotein Receptor"/>
    <property type="match status" value="1"/>
</dbReference>
<comment type="catalytic activity">
    <reaction evidence="8">
        <text>(2S,6S)-2,6-diaminopimelate = meso-2,6-diaminopimelate</text>
        <dbReference type="Rhea" id="RHEA:15393"/>
        <dbReference type="ChEBI" id="CHEBI:57609"/>
        <dbReference type="ChEBI" id="CHEBI:57791"/>
        <dbReference type="EC" id="5.1.1.7"/>
    </reaction>
</comment>
<dbReference type="GO" id="GO:0009089">
    <property type="term" value="P:lysine biosynthetic process via diaminopimelate"/>
    <property type="evidence" value="ECO:0000318"/>
    <property type="project" value="GO_Central"/>
</dbReference>
<keyword evidence="10" id="KW-0472">Membrane</keyword>
<dbReference type="STRING" id="81824.A9V9Z1"/>
<accession>A9V9Z1</accession>
<dbReference type="UniPathway" id="UPA00034">
    <property type="reaction ID" value="UER00025"/>
</dbReference>
<dbReference type="SMART" id="SM00192">
    <property type="entry name" value="LDLa"/>
    <property type="match status" value="1"/>
</dbReference>
<dbReference type="RefSeq" id="XP_001749521.1">
    <property type="nucleotide sequence ID" value="XM_001749469.1"/>
</dbReference>
<dbReference type="SUPFAM" id="SSF56112">
    <property type="entry name" value="Protein kinase-like (PK-like)"/>
    <property type="match status" value="1"/>
</dbReference>
<dbReference type="PANTHER" id="PTHR31689:SF0">
    <property type="entry name" value="DIAMINOPIMELATE EPIMERASE"/>
    <property type="match status" value="1"/>
</dbReference>
<dbReference type="Pfam" id="PF07714">
    <property type="entry name" value="PK_Tyr_Ser-Thr"/>
    <property type="match status" value="1"/>
</dbReference>
<evidence type="ECO:0000313" key="13">
    <source>
        <dbReference type="Proteomes" id="UP000001357"/>
    </source>
</evidence>
<keyword evidence="13" id="KW-1185">Reference proteome</keyword>
<dbReference type="PROSITE" id="PS50011">
    <property type="entry name" value="PROTEIN_KINASE_DOM"/>
    <property type="match status" value="1"/>
</dbReference>
<dbReference type="GeneID" id="5894884"/>
<name>A9V9Z1_MONBE</name>
<keyword evidence="10" id="KW-1133">Transmembrane helix</keyword>
<dbReference type="EMBL" id="CH991572">
    <property type="protein sequence ID" value="EDQ85572.1"/>
    <property type="molecule type" value="Genomic_DNA"/>
</dbReference>
<feature type="binding site" evidence="9">
    <location>
        <position position="727"/>
    </location>
    <ligand>
        <name>ATP</name>
        <dbReference type="ChEBI" id="CHEBI:30616"/>
    </ligand>
</feature>
<dbReference type="InterPro" id="IPR002172">
    <property type="entry name" value="LDrepeatLR_classA_rpt"/>
</dbReference>
<evidence type="ECO:0000256" key="8">
    <source>
        <dbReference type="ARBA" id="ARBA00051712"/>
    </source>
</evidence>
<dbReference type="GO" id="GO:0005829">
    <property type="term" value="C:cytosol"/>
    <property type="evidence" value="ECO:0000318"/>
    <property type="project" value="GO_Central"/>
</dbReference>
<dbReference type="Proteomes" id="UP000001357">
    <property type="component" value="Unassembled WGS sequence"/>
</dbReference>
<evidence type="ECO:0000256" key="2">
    <source>
        <dbReference type="ARBA" id="ARBA00010219"/>
    </source>
</evidence>
<organism evidence="12 13">
    <name type="scientific">Monosiga brevicollis</name>
    <name type="common">Choanoflagellate</name>
    <dbReference type="NCBI Taxonomy" id="81824"/>
    <lineage>
        <taxon>Eukaryota</taxon>
        <taxon>Choanoflagellata</taxon>
        <taxon>Craspedida</taxon>
        <taxon>Salpingoecidae</taxon>
        <taxon>Monosiga</taxon>
    </lineage>
</organism>
<dbReference type="InterPro" id="IPR011009">
    <property type="entry name" value="Kinase-like_dom_sf"/>
</dbReference>
<dbReference type="PROSITE" id="PS01326">
    <property type="entry name" value="DAP_EPIMERASE"/>
    <property type="match status" value="1"/>
</dbReference>
<dbReference type="PROSITE" id="PS00107">
    <property type="entry name" value="PROTEIN_KINASE_ATP"/>
    <property type="match status" value="1"/>
</dbReference>
<keyword evidence="6" id="KW-1015">Disulfide bond</keyword>
<dbReference type="InterPro" id="IPR008266">
    <property type="entry name" value="Tyr_kinase_AS"/>
</dbReference>
<dbReference type="PROSITE" id="PS50068">
    <property type="entry name" value="LDLRA_2"/>
    <property type="match status" value="1"/>
</dbReference>
<evidence type="ECO:0000256" key="5">
    <source>
        <dbReference type="ARBA" id="ARBA00023154"/>
    </source>
</evidence>
<dbReference type="InterPro" id="IPR017441">
    <property type="entry name" value="Protein_kinase_ATP_BS"/>
</dbReference>
<dbReference type="InterPro" id="IPR018510">
    <property type="entry name" value="DAP_epimerase_AS"/>
</dbReference>
<keyword evidence="4" id="KW-0028">Amino-acid biosynthesis</keyword>
<evidence type="ECO:0000259" key="11">
    <source>
        <dbReference type="PROSITE" id="PS50011"/>
    </source>
</evidence>
<dbReference type="InterPro" id="IPR036055">
    <property type="entry name" value="LDL_receptor-like_sf"/>
</dbReference>
<dbReference type="AlphaFoldDB" id="A9V9Z1"/>
<dbReference type="PANTHER" id="PTHR31689">
    <property type="entry name" value="DIAMINOPIMELATE EPIMERASE, CHLOROPLASTIC"/>
    <property type="match status" value="1"/>
</dbReference>
<dbReference type="KEGG" id="mbr:MONBRDRAFT_34165"/>
<dbReference type="Pfam" id="PF01678">
    <property type="entry name" value="DAP_epimerase"/>
    <property type="match status" value="2"/>
</dbReference>
<dbReference type="GO" id="GO:0004713">
    <property type="term" value="F:protein tyrosine kinase activity"/>
    <property type="evidence" value="ECO:0007669"/>
    <property type="project" value="InterPro"/>
</dbReference>
<evidence type="ECO:0000313" key="12">
    <source>
        <dbReference type="EMBL" id="EDQ85572.1"/>
    </source>
</evidence>
<dbReference type="InterPro" id="IPR020635">
    <property type="entry name" value="Tyr_kinase_cat_dom"/>
</dbReference>
<dbReference type="InterPro" id="IPR000719">
    <property type="entry name" value="Prot_kinase_dom"/>
</dbReference>
<keyword evidence="7" id="KW-0413">Isomerase</keyword>
<dbReference type="SUPFAM" id="SSF57424">
    <property type="entry name" value="LDL receptor-like module"/>
    <property type="match status" value="1"/>
</dbReference>
<dbReference type="GO" id="GO:0005524">
    <property type="term" value="F:ATP binding"/>
    <property type="evidence" value="ECO:0007669"/>
    <property type="project" value="UniProtKB-UniRule"/>
</dbReference>
<dbReference type="CDD" id="cd00112">
    <property type="entry name" value="LDLa"/>
    <property type="match status" value="1"/>
</dbReference>
<evidence type="ECO:0000256" key="10">
    <source>
        <dbReference type="SAM" id="Phobius"/>
    </source>
</evidence>
<dbReference type="HAMAP" id="MF_00197">
    <property type="entry name" value="DAP_epimerase"/>
    <property type="match status" value="1"/>
</dbReference>
<dbReference type="SMART" id="SM00219">
    <property type="entry name" value="TyrKc"/>
    <property type="match status" value="1"/>
</dbReference>
<evidence type="ECO:0000256" key="4">
    <source>
        <dbReference type="ARBA" id="ARBA00022605"/>
    </source>
</evidence>
<keyword evidence="5" id="KW-0457">Lysine biosynthesis</keyword>
<evidence type="ECO:0000256" key="3">
    <source>
        <dbReference type="ARBA" id="ARBA00013080"/>
    </source>
</evidence>
<dbReference type="Gene3D" id="3.10.310.10">
    <property type="entry name" value="Diaminopimelate Epimerase, Chain A, domain 1"/>
    <property type="match status" value="2"/>
</dbReference>
<dbReference type="EC" id="5.1.1.7" evidence="3"/>
<comment type="similarity">
    <text evidence="2">Belongs to the diaminopimelate epimerase family.</text>
</comment>
<dbReference type="InterPro" id="IPR001653">
    <property type="entry name" value="DAP_epimerase_DapF"/>
</dbReference>
<dbReference type="NCBIfam" id="TIGR00652">
    <property type="entry name" value="DapF"/>
    <property type="match status" value="1"/>
</dbReference>
<dbReference type="eggNOG" id="KOG0197">
    <property type="taxonomic scope" value="Eukaryota"/>
</dbReference>
<reference evidence="12 13" key="1">
    <citation type="journal article" date="2008" name="Nature">
        <title>The genome of the choanoflagellate Monosiga brevicollis and the origin of metazoans.</title>
        <authorList>
            <consortium name="JGI Sequencing"/>
            <person name="King N."/>
            <person name="Westbrook M.J."/>
            <person name="Young S.L."/>
            <person name="Kuo A."/>
            <person name="Abedin M."/>
            <person name="Chapman J."/>
            <person name="Fairclough S."/>
            <person name="Hellsten U."/>
            <person name="Isogai Y."/>
            <person name="Letunic I."/>
            <person name="Marr M."/>
            <person name="Pincus D."/>
            <person name="Putnam N."/>
            <person name="Rokas A."/>
            <person name="Wright K.J."/>
            <person name="Zuzow R."/>
            <person name="Dirks W."/>
            <person name="Good M."/>
            <person name="Goodstein D."/>
            <person name="Lemons D."/>
            <person name="Li W."/>
            <person name="Lyons J.B."/>
            <person name="Morris A."/>
            <person name="Nichols S."/>
            <person name="Richter D.J."/>
            <person name="Salamov A."/>
            <person name="Bork P."/>
            <person name="Lim W.A."/>
            <person name="Manning G."/>
            <person name="Miller W.T."/>
            <person name="McGinnis W."/>
            <person name="Shapiro H."/>
            <person name="Tjian R."/>
            <person name="Grigoriev I.V."/>
            <person name="Rokhsar D."/>
        </authorList>
    </citation>
    <scope>NUCLEOTIDE SEQUENCE [LARGE SCALE GENOMIC DNA]</scope>
    <source>
        <strain evidence="13">MX1 / ATCC 50154</strain>
    </source>
</reference>
<dbReference type="FunFam" id="1.10.510.10:FF:002124">
    <property type="entry name" value="Predicted protein"/>
    <property type="match status" value="1"/>
</dbReference>
<keyword evidence="10" id="KW-0812">Transmembrane</keyword>
<dbReference type="PRINTS" id="PR00109">
    <property type="entry name" value="TYRKINASE"/>
</dbReference>
<dbReference type="SUPFAM" id="SSF54506">
    <property type="entry name" value="Diaminopimelate epimerase-like"/>
    <property type="match status" value="2"/>
</dbReference>
<evidence type="ECO:0000256" key="6">
    <source>
        <dbReference type="ARBA" id="ARBA00023157"/>
    </source>
</evidence>
<dbReference type="PROSITE" id="PS00109">
    <property type="entry name" value="PROTEIN_KINASE_TYR"/>
    <property type="match status" value="1"/>
</dbReference>
<evidence type="ECO:0000256" key="7">
    <source>
        <dbReference type="ARBA" id="ARBA00023235"/>
    </source>
</evidence>
<keyword evidence="9" id="KW-0067">ATP-binding</keyword>
<comment type="pathway">
    <text evidence="1">Amino-acid biosynthesis; L-lysine biosynthesis via DAP pathway; DL-2,6-diaminopimelate from LL-2,6-diaminopimelate: step 1/1.</text>
</comment>